<keyword evidence="2" id="KW-1185">Reference proteome</keyword>
<accession>A0ABY6L2A5</accession>
<evidence type="ECO:0000313" key="2">
    <source>
        <dbReference type="Proteomes" id="UP001235939"/>
    </source>
</evidence>
<name>A0ABY6L2A5_9ARAC</name>
<dbReference type="EMBL" id="CP092874">
    <property type="protein sequence ID" value="UYV75273.1"/>
    <property type="molecule type" value="Genomic_DNA"/>
</dbReference>
<reference evidence="1 2" key="1">
    <citation type="submission" date="2022-01" db="EMBL/GenBank/DDBJ databases">
        <title>A chromosomal length assembly of Cordylochernes scorpioides.</title>
        <authorList>
            <person name="Zeh D."/>
            <person name="Zeh J."/>
        </authorList>
    </citation>
    <scope>NUCLEOTIDE SEQUENCE [LARGE SCALE GENOMIC DNA]</scope>
    <source>
        <strain evidence="1">IN4F17</strain>
        <tissue evidence="1">Whole Body</tissue>
    </source>
</reference>
<organism evidence="1 2">
    <name type="scientific">Cordylochernes scorpioides</name>
    <dbReference type="NCBI Taxonomy" id="51811"/>
    <lineage>
        <taxon>Eukaryota</taxon>
        <taxon>Metazoa</taxon>
        <taxon>Ecdysozoa</taxon>
        <taxon>Arthropoda</taxon>
        <taxon>Chelicerata</taxon>
        <taxon>Arachnida</taxon>
        <taxon>Pseudoscorpiones</taxon>
        <taxon>Cheliferoidea</taxon>
        <taxon>Chernetidae</taxon>
        <taxon>Cordylochernes</taxon>
    </lineage>
</organism>
<gene>
    <name evidence="1" type="ORF">LAZ67_12003234</name>
</gene>
<evidence type="ECO:0000313" key="1">
    <source>
        <dbReference type="EMBL" id="UYV75273.1"/>
    </source>
</evidence>
<protein>
    <submittedName>
        <fullName evidence="1">Uncharacterized protein</fullName>
    </submittedName>
</protein>
<dbReference type="Proteomes" id="UP001235939">
    <property type="component" value="Chromosome 12"/>
</dbReference>
<sequence>MSLFFLVSTQSYQGIKLVELSLRLLMVSSGDNLFFFLISTLSYQGIKLVELSLRLLMVSSGDNLFFFLISTLSYQGIKLVELVDAELEVHRTSFKAFRPARVYVDARKFTKQVSRLPDLLQPRWTQGSSQNKFQGFQTCYSLGEHREVHRTSFKASRLATAETCYSRDGHKEVHRTSFKASRLATVEMDTRKFTEQVSRLPDLLQPRWTQGNSQNKFQGFQTCYSRGGHQEVHRTSLKASRLAKAEVDTRKFTEQVSRLPDLLQPRCTQGSSQNKFQGFQTCYSLGGHKEVQRTSFKASRLDIVEVDTRKFTEQVSRPPDLLQPRWTQESSQNKFQGFQPCYSLGGHKEVHRTSFKASRLATVEICYSRGAHKEVHRTSFKASRLATVEVDTRKFTEQVSRLPDLLQPRWTQGSSQNKFQGLQTCYSRDGHKEVHRTSFKASRHATAETCYSRGGHREVHRTSLKASRLATAEVDTRKFTEQVSRLPDLLQPRCTQGSSQNKFQGFQTCYSLGGHKEVQRTSFKASRLDIVEVDTRKFTEQVSRPPDLLQPRWTQESSQNKFQGFQTCYSLGGHKEVHRTSFKASRLATVETCYSRGAHKEVHRTSFKASRLVTVEVDTRKFTERVSRLPDLLQPRWTQGSSQNKFQGLQTCYSRDGHKEVHRTSFKASRLATAEVDTRKFTEQVSRLPDLLQPRWTPGSSQNKFEGLQTCYSRGGHKEIHRTSFKASRLATAEVHTRKFTEQVSRLPDLLQSRLDIVEVDTRKFTEQVSRPPDLLQPRWTQEISQNKFQGFQTCYSRGGHREVHRTSFKASRLATAEVDTRKFTEQVSRPTDLLQPRWTQGILQNKFQGFQTCYSRGGHKKVHRTSFKASRLATAEVDTGKFTEQPRWTQGNSQNKFQGFQTCYSRGGHQEVHRTSLKASRLAKAEVDTRKFTEQVSRLPDLLQPRCTQGSSQNKFQGFQTCYSLGGHKEVQRTSFKASRLDIVEVDTRKFTEQVSRLPDLLQSRWTQGSSQNKFQSFQTCYSRGGHKEVHRTSFKASRLATAEVHTRKFTEQVSRLLDLLQPRWTHKSSQNKFQGFQTCYSRGGHKEVHRTGFKASRLATVEVDTKKVHRTSFKASRLATAEVDTRKFTQQVSRLPDLLQPKWTQGSSHNKFQGFQTCYSRSGHKEVHRTSFKASRLATVEVDTGKFTEQVSRLPDLLQPRYTQESSQNKFQGLQTCYCRGGHKKVHRTSFKGSRLATAEGSRLATAEVNTRKFTEQVSRLPDLLQPRRTQGSSQNKFQGFQTCYSLGGHKEVHRTSFKASRLATAEVDAMRFIEQVSRPTDFLLPIWTQESSPRKSRFQNLLKSSLQDCLPNEATISKLKSRLARFVWGHFVASLWRIGMAVSMGGIGPLDIGAYYDCRVSRAFKKR</sequence>
<proteinExistence type="predicted"/>